<reference evidence="3" key="1">
    <citation type="submission" date="2021-06" db="EMBL/GenBank/DDBJ databases">
        <title>Elioraea tepida, sp. nov., a moderately thermophilic aerobic anoxygenic phototrophic bacterium isolated from an alkaline siliceous hot spring mat community in Yellowstone National Park, WY, USA.</title>
        <authorList>
            <person name="Saini M.K."/>
            <person name="Yoshida S."/>
            <person name="Sebastian A."/>
            <person name="Hirose S."/>
            <person name="Hara E."/>
            <person name="Tamaki H."/>
            <person name="Soulier N.T."/>
            <person name="Albert I."/>
            <person name="Hanada S."/>
            <person name="Bryant D.A."/>
            <person name="Tank M."/>
        </authorList>
    </citation>
    <scope>NUCLEOTIDE SEQUENCE</scope>
    <source>
        <strain evidence="3">MS-P2</strain>
    </source>
</reference>
<feature type="domain" description="DUF1468" evidence="2">
    <location>
        <begin position="11"/>
        <end position="147"/>
    </location>
</feature>
<keyword evidence="1" id="KW-0812">Transmembrane</keyword>
<dbReference type="Pfam" id="PF07331">
    <property type="entry name" value="TctB"/>
    <property type="match status" value="1"/>
</dbReference>
<protein>
    <submittedName>
        <fullName evidence="3">Tripartite tricarboxylate transporter TctB family protein</fullName>
    </submittedName>
</protein>
<dbReference type="AlphaFoldDB" id="A0A975YKM7"/>
<keyword evidence="4" id="KW-1185">Reference proteome</keyword>
<dbReference type="EMBL" id="CP076448">
    <property type="protein sequence ID" value="QXM25673.1"/>
    <property type="molecule type" value="Genomic_DNA"/>
</dbReference>
<feature type="transmembrane region" description="Helical" evidence="1">
    <location>
        <begin position="38"/>
        <end position="61"/>
    </location>
</feature>
<dbReference type="InterPro" id="IPR009936">
    <property type="entry name" value="DUF1468"/>
</dbReference>
<keyword evidence="1" id="KW-1133">Transmembrane helix</keyword>
<keyword evidence="1" id="KW-0472">Membrane</keyword>
<feature type="transmembrane region" description="Helical" evidence="1">
    <location>
        <begin position="120"/>
        <end position="143"/>
    </location>
</feature>
<evidence type="ECO:0000256" key="1">
    <source>
        <dbReference type="SAM" id="Phobius"/>
    </source>
</evidence>
<dbReference type="RefSeq" id="WP_218286729.1">
    <property type="nucleotide sequence ID" value="NZ_CP076448.1"/>
</dbReference>
<sequence>MRKRAAGTELIISVLAVAFTGNYFWTVTELSWEAKANGIVVGGILPVLVTLLLVRIGVQLARGEASLAIDFGGWTEANCKRLALIAIILAFLLLLEPLGTSIALALMLFAAMWVMGARHWPSLISVSVALPLIVWASLMVFIGTRLPQGPFERALFARTGLGLSE</sequence>
<evidence type="ECO:0000313" key="4">
    <source>
        <dbReference type="Proteomes" id="UP000694001"/>
    </source>
</evidence>
<feature type="transmembrane region" description="Helical" evidence="1">
    <location>
        <begin position="82"/>
        <end position="114"/>
    </location>
</feature>
<evidence type="ECO:0000259" key="2">
    <source>
        <dbReference type="Pfam" id="PF07331"/>
    </source>
</evidence>
<proteinExistence type="predicted"/>
<evidence type="ECO:0000313" key="3">
    <source>
        <dbReference type="EMBL" id="QXM25673.1"/>
    </source>
</evidence>
<feature type="transmembrane region" description="Helical" evidence="1">
    <location>
        <begin position="7"/>
        <end position="26"/>
    </location>
</feature>
<name>A0A975YKM7_9PROT</name>
<dbReference type="KEGG" id="elio:KO353_05550"/>
<dbReference type="Proteomes" id="UP000694001">
    <property type="component" value="Chromosome"/>
</dbReference>
<gene>
    <name evidence="3" type="ORF">KO353_05550</name>
</gene>
<organism evidence="3 4">
    <name type="scientific">Elioraea tepida</name>
    <dbReference type="NCBI Taxonomy" id="2843330"/>
    <lineage>
        <taxon>Bacteria</taxon>
        <taxon>Pseudomonadati</taxon>
        <taxon>Pseudomonadota</taxon>
        <taxon>Alphaproteobacteria</taxon>
        <taxon>Acetobacterales</taxon>
        <taxon>Elioraeaceae</taxon>
        <taxon>Elioraea</taxon>
    </lineage>
</organism>
<accession>A0A975YKM7</accession>